<dbReference type="NCBIfam" id="TIGR02532">
    <property type="entry name" value="IV_pilin_GFxxxE"/>
    <property type="match status" value="1"/>
</dbReference>
<keyword evidence="1" id="KW-0812">Transmembrane</keyword>
<accession>A0ABT1TMV0</accession>
<dbReference type="PROSITE" id="PS00409">
    <property type="entry name" value="PROKAR_NTER_METHYL"/>
    <property type="match status" value="1"/>
</dbReference>
<organism evidence="2 3">
    <name type="scientific">Methylomonas subterranea</name>
    <dbReference type="NCBI Taxonomy" id="2952225"/>
    <lineage>
        <taxon>Bacteria</taxon>
        <taxon>Pseudomonadati</taxon>
        <taxon>Pseudomonadota</taxon>
        <taxon>Gammaproteobacteria</taxon>
        <taxon>Methylococcales</taxon>
        <taxon>Methylococcaceae</taxon>
        <taxon>Methylomonas</taxon>
    </lineage>
</organism>
<gene>
    <name evidence="2" type="ORF">NP590_18395</name>
</gene>
<dbReference type="Pfam" id="PF07963">
    <property type="entry name" value="N_methyl"/>
    <property type="match status" value="1"/>
</dbReference>
<evidence type="ECO:0000256" key="1">
    <source>
        <dbReference type="SAM" id="Phobius"/>
    </source>
</evidence>
<comment type="caution">
    <text evidence="2">The sequence shown here is derived from an EMBL/GenBank/DDBJ whole genome shotgun (WGS) entry which is preliminary data.</text>
</comment>
<dbReference type="RefSeq" id="WP_256604143.1">
    <property type="nucleotide sequence ID" value="NZ_JANIBJ010000047.1"/>
</dbReference>
<keyword evidence="3" id="KW-1185">Reference proteome</keyword>
<keyword evidence="1" id="KW-1133">Transmembrane helix</keyword>
<evidence type="ECO:0000313" key="3">
    <source>
        <dbReference type="Proteomes" id="UP001524499"/>
    </source>
</evidence>
<evidence type="ECO:0000313" key="2">
    <source>
        <dbReference type="EMBL" id="MCQ8106084.1"/>
    </source>
</evidence>
<dbReference type="InterPro" id="IPR045584">
    <property type="entry name" value="Pilin-like"/>
</dbReference>
<name>A0ABT1TMV0_9GAMM</name>
<dbReference type="Proteomes" id="UP001524499">
    <property type="component" value="Unassembled WGS sequence"/>
</dbReference>
<feature type="transmembrane region" description="Helical" evidence="1">
    <location>
        <begin position="7"/>
        <end position="26"/>
    </location>
</feature>
<dbReference type="Gene3D" id="3.30.700.10">
    <property type="entry name" value="Glycoprotein, Type 4 Pilin"/>
    <property type="match status" value="1"/>
</dbReference>
<dbReference type="SUPFAM" id="SSF54523">
    <property type="entry name" value="Pili subunits"/>
    <property type="match status" value="1"/>
</dbReference>
<dbReference type="InterPro" id="IPR012902">
    <property type="entry name" value="N_methyl_site"/>
</dbReference>
<dbReference type="EMBL" id="JANIBJ010000047">
    <property type="protein sequence ID" value="MCQ8106084.1"/>
    <property type="molecule type" value="Genomic_DNA"/>
</dbReference>
<reference evidence="2 3" key="1">
    <citation type="submission" date="2022-07" db="EMBL/GenBank/DDBJ databases">
        <title>Methylomonas rivi sp. nov., Methylomonas rosea sp. nov., Methylomonas aureus sp. nov. and Methylomonas subterranea sp. nov., four novel methanotrophs isolated from a freshwater creek and the deep terrestrial subsurface.</title>
        <authorList>
            <person name="Abin C."/>
            <person name="Sankaranarayanan K."/>
            <person name="Garner C."/>
            <person name="Sindelar R."/>
            <person name="Kotary K."/>
            <person name="Garner R."/>
            <person name="Barclay S."/>
            <person name="Lawson P."/>
            <person name="Krumholz L."/>
        </authorList>
    </citation>
    <scope>NUCLEOTIDE SEQUENCE [LARGE SCALE GENOMIC DNA]</scope>
    <source>
        <strain evidence="2 3">SURF-2</strain>
    </source>
</reference>
<proteinExistence type="predicted"/>
<sequence>MRMRQQGFTLIELITVIVIVGILAALSTSIVTLPVKSYLDQQRRTTLVDNAESALRLMQRDIRRALPNSLRITGGGSVLELLHTRDGGRYRAQAAGDGSGDVLDFTLADDSFDVIGSLQAPPQGQLVIYNLGQANADAYAGDNRAALSNSSTASWIKLSAPKKFPLQSPQQRFFIVDTPITYRCDLASGELLRYDAYGISAVQANPPAGVSGQLQVNHVSACSFAHASATANRSGLVTLQITLTDGAGESTRLIHQVHVDNVP</sequence>
<protein>
    <submittedName>
        <fullName evidence="2">Type II secretion system GspH family protein</fullName>
    </submittedName>
</protein>
<keyword evidence="1" id="KW-0472">Membrane</keyword>